<keyword evidence="2" id="KW-1185">Reference proteome</keyword>
<protein>
    <recommendedName>
        <fullName evidence="3">Antitoxin VbhA domain-containing protein</fullName>
    </recommendedName>
</protein>
<accession>A0ABV9BV08</accession>
<dbReference type="EMBL" id="JBHSFS010000029">
    <property type="protein sequence ID" value="MFC4517965.1"/>
    <property type="molecule type" value="Genomic_DNA"/>
</dbReference>
<dbReference type="RefSeq" id="WP_417924365.1">
    <property type="nucleotide sequence ID" value="NZ_JBHSFS010000029.1"/>
</dbReference>
<name>A0ABV9BV08_9ACTN</name>
<comment type="caution">
    <text evidence="1">The sequence shown here is derived from an EMBL/GenBank/DDBJ whole genome shotgun (WGS) entry which is preliminary data.</text>
</comment>
<organism evidence="1 2">
    <name type="scientific">Streptomyces ehimensis</name>
    <dbReference type="NCBI Taxonomy" id="68195"/>
    <lineage>
        <taxon>Bacteria</taxon>
        <taxon>Bacillati</taxon>
        <taxon>Actinomycetota</taxon>
        <taxon>Actinomycetes</taxon>
        <taxon>Kitasatosporales</taxon>
        <taxon>Streptomycetaceae</taxon>
        <taxon>Streptomyces</taxon>
    </lineage>
</organism>
<reference evidence="2" key="1">
    <citation type="journal article" date="2019" name="Int. J. Syst. Evol. Microbiol.">
        <title>The Global Catalogue of Microorganisms (GCM) 10K type strain sequencing project: providing services to taxonomists for standard genome sequencing and annotation.</title>
        <authorList>
            <consortium name="The Broad Institute Genomics Platform"/>
            <consortium name="The Broad Institute Genome Sequencing Center for Infectious Disease"/>
            <person name="Wu L."/>
            <person name="Ma J."/>
        </authorList>
    </citation>
    <scope>NUCLEOTIDE SEQUENCE [LARGE SCALE GENOMIC DNA]</scope>
    <source>
        <strain evidence="2">CECT 8064</strain>
    </source>
</reference>
<dbReference type="Proteomes" id="UP001595990">
    <property type="component" value="Unassembled WGS sequence"/>
</dbReference>
<sequence>MATPSLRTYFKDYAAGRIGREEMLATVAAWELEEREWDLAHTMPDHQDNTAEVISGAVLNDQITEEDYREIWRRRRQVG</sequence>
<evidence type="ECO:0000313" key="2">
    <source>
        <dbReference type="Proteomes" id="UP001595990"/>
    </source>
</evidence>
<proteinExistence type="predicted"/>
<evidence type="ECO:0000313" key="1">
    <source>
        <dbReference type="EMBL" id="MFC4517965.1"/>
    </source>
</evidence>
<evidence type="ECO:0008006" key="3">
    <source>
        <dbReference type="Google" id="ProtNLM"/>
    </source>
</evidence>
<gene>
    <name evidence="1" type="ORF">ACFPEN_34430</name>
</gene>